<proteinExistence type="predicted"/>
<feature type="compositionally biased region" description="Acidic residues" evidence="1">
    <location>
        <begin position="20"/>
        <end position="37"/>
    </location>
</feature>
<evidence type="ECO:0000256" key="1">
    <source>
        <dbReference type="SAM" id="MobiDB-lite"/>
    </source>
</evidence>
<dbReference type="Proteomes" id="UP001500729">
    <property type="component" value="Unassembled WGS sequence"/>
</dbReference>
<feature type="compositionally biased region" description="Basic and acidic residues" evidence="1">
    <location>
        <begin position="1"/>
        <end position="19"/>
    </location>
</feature>
<gene>
    <name evidence="2" type="ORF">GCM10009533_48040</name>
</gene>
<keyword evidence="3" id="KW-1185">Reference proteome</keyword>
<comment type="caution">
    <text evidence="2">The sequence shown here is derived from an EMBL/GenBank/DDBJ whole genome shotgun (WGS) entry which is preliminary data.</text>
</comment>
<organism evidence="2 3">
    <name type="scientific">Saccharopolyspora erythraea</name>
    <name type="common">Streptomyces erythraeus</name>
    <dbReference type="NCBI Taxonomy" id="1836"/>
    <lineage>
        <taxon>Bacteria</taxon>
        <taxon>Bacillati</taxon>
        <taxon>Actinomycetota</taxon>
        <taxon>Actinomycetes</taxon>
        <taxon>Pseudonocardiales</taxon>
        <taxon>Pseudonocardiaceae</taxon>
        <taxon>Saccharopolyspora</taxon>
    </lineage>
</organism>
<evidence type="ECO:0000313" key="3">
    <source>
        <dbReference type="Proteomes" id="UP001500729"/>
    </source>
</evidence>
<dbReference type="RefSeq" id="WP_009944632.1">
    <property type="nucleotide sequence ID" value="NZ_BAAAGS010000036.1"/>
</dbReference>
<protein>
    <submittedName>
        <fullName evidence="2">Uncharacterized protein</fullName>
    </submittedName>
</protein>
<accession>A0ABN1DH39</accession>
<reference evidence="2 3" key="1">
    <citation type="journal article" date="2019" name="Int. J. Syst. Evol. Microbiol.">
        <title>The Global Catalogue of Microorganisms (GCM) 10K type strain sequencing project: providing services to taxonomists for standard genome sequencing and annotation.</title>
        <authorList>
            <consortium name="The Broad Institute Genomics Platform"/>
            <consortium name="The Broad Institute Genome Sequencing Center for Infectious Disease"/>
            <person name="Wu L."/>
            <person name="Ma J."/>
        </authorList>
    </citation>
    <scope>NUCLEOTIDE SEQUENCE [LARGE SCALE GENOMIC DNA]</scope>
    <source>
        <strain evidence="2 3">JCM 10303</strain>
    </source>
</reference>
<dbReference type="EMBL" id="BAAAGS010000036">
    <property type="protein sequence ID" value="GAA0543464.1"/>
    <property type="molecule type" value="Genomic_DNA"/>
</dbReference>
<feature type="region of interest" description="Disordered" evidence="1">
    <location>
        <begin position="1"/>
        <end position="72"/>
    </location>
</feature>
<evidence type="ECO:0000313" key="2">
    <source>
        <dbReference type="EMBL" id="GAA0543464.1"/>
    </source>
</evidence>
<sequence>MAAQRDLDPHQGEQDRDVAPGDEDVFETELVEGDSEGAEQSASQPEHLAMRPRTEQEAPIGTEGITADPDEE</sequence>
<name>A0ABN1DH39_SACER</name>